<dbReference type="EMBL" id="BAAANE010000002">
    <property type="protein sequence ID" value="GAA1623346.1"/>
    <property type="molecule type" value="Genomic_DNA"/>
</dbReference>
<accession>A0ABN2F1E0</accession>
<proteinExistence type="predicted"/>
<dbReference type="Pfam" id="PF01636">
    <property type="entry name" value="APH"/>
    <property type="match status" value="1"/>
</dbReference>
<reference evidence="2 3" key="1">
    <citation type="journal article" date="2019" name="Int. J. Syst. Evol. Microbiol.">
        <title>The Global Catalogue of Microorganisms (GCM) 10K type strain sequencing project: providing services to taxonomists for standard genome sequencing and annotation.</title>
        <authorList>
            <consortium name="The Broad Institute Genomics Platform"/>
            <consortium name="The Broad Institute Genome Sequencing Center for Infectious Disease"/>
            <person name="Wu L."/>
            <person name="Ma J."/>
        </authorList>
    </citation>
    <scope>NUCLEOTIDE SEQUENCE [LARGE SCALE GENOMIC DNA]</scope>
    <source>
        <strain evidence="2 3">JCM 14306</strain>
    </source>
</reference>
<evidence type="ECO:0000259" key="1">
    <source>
        <dbReference type="Pfam" id="PF01636"/>
    </source>
</evidence>
<keyword evidence="3" id="KW-1185">Reference proteome</keyword>
<comment type="caution">
    <text evidence="2">The sequence shown here is derived from an EMBL/GenBank/DDBJ whole genome shotgun (WGS) entry which is preliminary data.</text>
</comment>
<dbReference type="SUPFAM" id="SSF56112">
    <property type="entry name" value="Protein kinase-like (PK-like)"/>
    <property type="match status" value="1"/>
</dbReference>
<dbReference type="RefSeq" id="WP_344108889.1">
    <property type="nucleotide sequence ID" value="NZ_BAAANE010000002.1"/>
</dbReference>
<dbReference type="InterPro" id="IPR002575">
    <property type="entry name" value="Aminoglycoside_PTrfase"/>
</dbReference>
<evidence type="ECO:0000313" key="3">
    <source>
        <dbReference type="Proteomes" id="UP001501319"/>
    </source>
</evidence>
<name>A0ABN2F1E0_9ACTN</name>
<dbReference type="InterPro" id="IPR011009">
    <property type="entry name" value="Kinase-like_dom_sf"/>
</dbReference>
<dbReference type="Gene3D" id="3.90.1200.10">
    <property type="match status" value="1"/>
</dbReference>
<dbReference type="Proteomes" id="UP001501319">
    <property type="component" value="Unassembled WGS sequence"/>
</dbReference>
<sequence>MNDEVEIALPGGNVGGAVRVGDTVRRPTGPWTPAVHGLLNHLAAAGLTGVPRVLGFDDQGREVLDFLPGESYGEHVPDDVLADAMRWLREYHRVVASYRPEGVLVWRTSQGVLGPDEIVCMHDFGYYNWIGTDAGFSGVIDWDMAGPGVPLDDIAFTAWSTAPLARPGDPAYQAARLKLMAAAYDGGLTPLQILEGAPLRALRSARVIRAGQLAGDPGMLNLAKSGEPENSLRRSADLQRRIPEIAAHL</sequence>
<gene>
    <name evidence="2" type="ORF">GCM10009744_08440</name>
</gene>
<evidence type="ECO:0000313" key="2">
    <source>
        <dbReference type="EMBL" id="GAA1623346.1"/>
    </source>
</evidence>
<organism evidence="2 3">
    <name type="scientific">Kribbella alba</name>
    <dbReference type="NCBI Taxonomy" id="190197"/>
    <lineage>
        <taxon>Bacteria</taxon>
        <taxon>Bacillati</taxon>
        <taxon>Actinomycetota</taxon>
        <taxon>Actinomycetes</taxon>
        <taxon>Propionibacteriales</taxon>
        <taxon>Kribbellaceae</taxon>
        <taxon>Kribbella</taxon>
    </lineage>
</organism>
<protein>
    <recommendedName>
        <fullName evidence="1">Aminoglycoside phosphotransferase domain-containing protein</fullName>
    </recommendedName>
</protein>
<feature type="domain" description="Aminoglycoside phosphotransferase" evidence="1">
    <location>
        <begin position="116"/>
        <end position="176"/>
    </location>
</feature>